<reference evidence="3 4" key="1">
    <citation type="submission" date="2024-07" db="EMBL/GenBank/DDBJ databases">
        <title>Section-level genome sequencing and comparative genomics of Aspergillus sections Usti and Cavernicolus.</title>
        <authorList>
            <consortium name="Lawrence Berkeley National Laboratory"/>
            <person name="Nybo J.L."/>
            <person name="Vesth T.C."/>
            <person name="Theobald S."/>
            <person name="Frisvad J.C."/>
            <person name="Larsen T.O."/>
            <person name="Kjaerboelling I."/>
            <person name="Rothschild-Mancinelli K."/>
            <person name="Lyhne E.K."/>
            <person name="Kogle M.E."/>
            <person name="Barry K."/>
            <person name="Clum A."/>
            <person name="Na H."/>
            <person name="Ledsgaard L."/>
            <person name="Lin J."/>
            <person name="Lipzen A."/>
            <person name="Kuo A."/>
            <person name="Riley R."/>
            <person name="Mondo S."/>
            <person name="LaButti K."/>
            <person name="Haridas S."/>
            <person name="Pangalinan J."/>
            <person name="Salamov A.A."/>
            <person name="Simmons B.A."/>
            <person name="Magnuson J.K."/>
            <person name="Chen J."/>
            <person name="Drula E."/>
            <person name="Henrissat B."/>
            <person name="Wiebenga A."/>
            <person name="Lubbers R.J."/>
            <person name="Gomes A.C."/>
            <person name="Macurrencykelacurrency M.R."/>
            <person name="Stajich J."/>
            <person name="Grigoriev I.V."/>
            <person name="Mortensen U.H."/>
            <person name="De vries R.P."/>
            <person name="Baker S.E."/>
            <person name="Andersen M.R."/>
        </authorList>
    </citation>
    <scope>NUCLEOTIDE SEQUENCE [LARGE SCALE GENOMIC DNA]</scope>
    <source>
        <strain evidence="3 4">CBS 756.74</strain>
    </source>
</reference>
<dbReference type="Proteomes" id="UP001610444">
    <property type="component" value="Unassembled WGS sequence"/>
</dbReference>
<dbReference type="RefSeq" id="XP_070902282.1">
    <property type="nucleotide sequence ID" value="XM_071044739.1"/>
</dbReference>
<keyword evidence="1" id="KW-0732">Signal</keyword>
<dbReference type="Pfam" id="PF16862">
    <property type="entry name" value="Glyco_hydro_79C"/>
    <property type="match status" value="1"/>
</dbReference>
<dbReference type="PANTHER" id="PTHR36183:SF3">
    <property type="entry name" value="BETA-GLUCURONIDASE C-TERMINAL DOMAIN-CONTAINING PROTEIN"/>
    <property type="match status" value="1"/>
</dbReference>
<dbReference type="InterPro" id="IPR052974">
    <property type="entry name" value="GH79_Enzymes"/>
</dbReference>
<feature type="signal peptide" evidence="1">
    <location>
        <begin position="1"/>
        <end position="20"/>
    </location>
</feature>
<dbReference type="SUPFAM" id="SSF51445">
    <property type="entry name" value="(Trans)glycosidases"/>
    <property type="match status" value="1"/>
</dbReference>
<dbReference type="InterPro" id="IPR013780">
    <property type="entry name" value="Glyco_hydro_b"/>
</dbReference>
<evidence type="ECO:0000259" key="2">
    <source>
        <dbReference type="Pfam" id="PF16862"/>
    </source>
</evidence>
<name>A0ABR4KWE1_9EURO</name>
<dbReference type="Gene3D" id="2.60.40.1180">
    <property type="entry name" value="Golgi alpha-mannosidase II"/>
    <property type="match status" value="1"/>
</dbReference>
<dbReference type="Gene3D" id="3.20.20.80">
    <property type="entry name" value="Glycosidases"/>
    <property type="match status" value="1"/>
</dbReference>
<dbReference type="EMBL" id="JBFXLR010000008">
    <property type="protein sequence ID" value="KAL2856124.1"/>
    <property type="molecule type" value="Genomic_DNA"/>
</dbReference>
<comment type="caution">
    <text evidence="3">The sequence shown here is derived from an EMBL/GenBank/DDBJ whole genome shotgun (WGS) entry which is preliminary data.</text>
</comment>
<protein>
    <recommendedName>
        <fullName evidence="2">Beta-glucuronidase C-terminal domain-containing protein</fullName>
    </recommendedName>
</protein>
<organism evidence="3 4">
    <name type="scientific">Aspergillus pseudodeflectus</name>
    <dbReference type="NCBI Taxonomy" id="176178"/>
    <lineage>
        <taxon>Eukaryota</taxon>
        <taxon>Fungi</taxon>
        <taxon>Dikarya</taxon>
        <taxon>Ascomycota</taxon>
        <taxon>Pezizomycotina</taxon>
        <taxon>Eurotiomycetes</taxon>
        <taxon>Eurotiomycetidae</taxon>
        <taxon>Eurotiales</taxon>
        <taxon>Aspergillaceae</taxon>
        <taxon>Aspergillus</taxon>
        <taxon>Aspergillus subgen. Nidulantes</taxon>
    </lineage>
</organism>
<dbReference type="PANTHER" id="PTHR36183">
    <property type="entry name" value="BETA-GLUCURONIDASE"/>
    <property type="match status" value="1"/>
</dbReference>
<dbReference type="InterPro" id="IPR031728">
    <property type="entry name" value="GlcAase_C"/>
</dbReference>
<keyword evidence="4" id="KW-1185">Reference proteome</keyword>
<sequence>MIRHASTFLALASLPLCAFASTVEYSIPCNPPQNAAPLDSAPIGLSFEFYMWPSYMTNITPPMQCAERLSDLYGGVAPIRIGGTTQDRATYDPDFDGYVSYVNEDPLVAPMELTYGPKFWDLIPEYGGDVMLGFNRGDNNRSNTFAAVVEAKKRALSNLAAIELGNEPDVYNMWNKSIVVPPWNASQEGASAADWAQEFLNIWEQPLPILAAGSYAATIPSMPDWPNIPYLIETAFNDSVKAGVKMYSGHLYAAPPNETDLKGEMNHVKTVADLSVFNKSIALSHGEGRPFILGETNFHPYDVHMDETFGAALATLDRSMRAVTIGIQRLFFHQGTINQGKSCMYQSLFNWWSDNQINAPFYGGYMAVQALAGGTSIVELDQGDSSFAVYVVYSGRRASKVLLINTEYYTEGVRPRTDFILSGLPTSRVTGVRLTAESSEVVTTKEQTKGSPRPTLGGQWFSNTDCSSKGARKLETSRVTGGKATFSLQASEALLVYL</sequence>
<accession>A0ABR4KWE1</accession>
<proteinExistence type="predicted"/>
<dbReference type="GeneID" id="98159903"/>
<evidence type="ECO:0000313" key="4">
    <source>
        <dbReference type="Proteomes" id="UP001610444"/>
    </source>
</evidence>
<gene>
    <name evidence="3" type="ORF">BJX68DRAFT_263619</name>
</gene>
<evidence type="ECO:0000313" key="3">
    <source>
        <dbReference type="EMBL" id="KAL2856124.1"/>
    </source>
</evidence>
<evidence type="ECO:0000256" key="1">
    <source>
        <dbReference type="SAM" id="SignalP"/>
    </source>
</evidence>
<dbReference type="InterPro" id="IPR017853">
    <property type="entry name" value="GH"/>
</dbReference>
<feature type="chain" id="PRO_5045674683" description="Beta-glucuronidase C-terminal domain-containing protein" evidence="1">
    <location>
        <begin position="21"/>
        <end position="498"/>
    </location>
</feature>
<feature type="domain" description="Beta-glucuronidase C-terminal" evidence="2">
    <location>
        <begin position="390"/>
        <end position="495"/>
    </location>
</feature>